<evidence type="ECO:0000256" key="1">
    <source>
        <dbReference type="ARBA" id="ARBA00010466"/>
    </source>
</evidence>
<evidence type="ECO:0000313" key="6">
    <source>
        <dbReference type="EMBL" id="TGG88003.1"/>
    </source>
</evidence>
<evidence type="ECO:0000256" key="2">
    <source>
        <dbReference type="ARBA" id="ARBA00023015"/>
    </source>
</evidence>
<evidence type="ECO:0000256" key="4">
    <source>
        <dbReference type="ARBA" id="ARBA00023163"/>
    </source>
</evidence>
<dbReference type="PANTHER" id="PTHR34294:SF1">
    <property type="entry name" value="TRANSCRIPTIONAL REGULATOR LSRR"/>
    <property type="match status" value="1"/>
</dbReference>
<protein>
    <submittedName>
        <fullName evidence="6">Sugar-binding transcriptional regulator</fullName>
    </submittedName>
</protein>
<keyword evidence="3" id="KW-0238">DNA-binding</keyword>
<accession>A0A4Z0VYX5</accession>
<keyword evidence="2" id="KW-0805">Transcription regulation</keyword>
<dbReference type="GO" id="GO:0003677">
    <property type="term" value="F:DNA binding"/>
    <property type="evidence" value="ECO:0007669"/>
    <property type="project" value="UniProtKB-KW"/>
</dbReference>
<comment type="caution">
    <text evidence="6">The sequence shown here is derived from an EMBL/GenBank/DDBJ whole genome shotgun (WGS) entry which is preliminary data.</text>
</comment>
<reference evidence="6 7" key="1">
    <citation type="submission" date="2019-04" db="EMBL/GenBank/DDBJ databases">
        <title>Draft genome sequence data and analysis of a Fermenting Bacterium, Geotoga petraea strain HO-Geo1, isolated from heavy-oil petroleum reservoir in Russia.</title>
        <authorList>
            <person name="Grouzdev D.S."/>
            <person name="Semenova E.M."/>
            <person name="Sokolova D.S."/>
            <person name="Tourova T.P."/>
            <person name="Poltaraus A.B."/>
            <person name="Nazina T.N."/>
        </authorList>
    </citation>
    <scope>NUCLEOTIDE SEQUENCE [LARGE SCALE GENOMIC DNA]</scope>
    <source>
        <strain evidence="6 7">HO-Geo1</strain>
    </source>
</reference>
<dbReference type="SUPFAM" id="SSF100950">
    <property type="entry name" value="NagB/RpiA/CoA transferase-like"/>
    <property type="match status" value="1"/>
</dbReference>
<dbReference type="InterPro" id="IPR036388">
    <property type="entry name" value="WH-like_DNA-bd_sf"/>
</dbReference>
<proteinExistence type="inferred from homology"/>
<dbReference type="InterPro" id="IPR037171">
    <property type="entry name" value="NagB/RpiA_transferase-like"/>
</dbReference>
<evidence type="ECO:0000259" key="5">
    <source>
        <dbReference type="Pfam" id="PF04198"/>
    </source>
</evidence>
<dbReference type="EMBL" id="SRME01000003">
    <property type="protein sequence ID" value="TGG88003.1"/>
    <property type="molecule type" value="Genomic_DNA"/>
</dbReference>
<dbReference type="OrthoDB" id="356229at2"/>
<organism evidence="6 7">
    <name type="scientific">Geotoga petraea</name>
    <dbReference type="NCBI Taxonomy" id="28234"/>
    <lineage>
        <taxon>Bacteria</taxon>
        <taxon>Thermotogati</taxon>
        <taxon>Thermotogota</taxon>
        <taxon>Thermotogae</taxon>
        <taxon>Petrotogales</taxon>
        <taxon>Petrotogaceae</taxon>
        <taxon>Geotoga</taxon>
    </lineage>
</organism>
<gene>
    <name evidence="6" type="ORF">E4650_06570</name>
</gene>
<dbReference type="InterPro" id="IPR007324">
    <property type="entry name" value="Sugar-bd_dom_put"/>
</dbReference>
<dbReference type="Proteomes" id="UP000297288">
    <property type="component" value="Unassembled WGS sequence"/>
</dbReference>
<name>A0A4Z0VYX5_9BACT</name>
<dbReference type="Gene3D" id="3.40.50.1360">
    <property type="match status" value="1"/>
</dbReference>
<feature type="domain" description="Sugar-binding" evidence="5">
    <location>
        <begin position="76"/>
        <end position="324"/>
    </location>
</feature>
<evidence type="ECO:0000256" key="3">
    <source>
        <dbReference type="ARBA" id="ARBA00023125"/>
    </source>
</evidence>
<sequence length="325" mass="36461">MLFLITNDIQEASIMPKDFIDMDDHELMVRISWYYYKEGLTQSQIAKKFNTNRMKVMKILEKALNKNVVEIKIKDPYVNLLSIEKELISKYGLEDAVVVPVHSNDKKDISRQLGLAASQYIQRIAKNGDVLGIGWGQAVSNTIRNLSLDHIDNFYIVSLSGGMLPLISDASFFSKYSSYFKILPAPLLVSNEKVAEDIYNEPEVRSIKNLWDLANHLIVGIGSMSSDATILKRGYLKDLHFASLKQKGAVGDILGQYFDEDGNIIDFETNERIISFDITKLKEKQNVIAVAGGENKTSAIRASIRAGYVKTLIVDENTAKALLSE</sequence>
<dbReference type="Gene3D" id="1.10.10.10">
    <property type="entry name" value="Winged helix-like DNA-binding domain superfamily/Winged helix DNA-binding domain"/>
    <property type="match status" value="1"/>
</dbReference>
<evidence type="ECO:0000313" key="7">
    <source>
        <dbReference type="Proteomes" id="UP000297288"/>
    </source>
</evidence>
<dbReference type="Pfam" id="PF04198">
    <property type="entry name" value="Sugar-bind"/>
    <property type="match status" value="1"/>
</dbReference>
<dbReference type="PANTHER" id="PTHR34294">
    <property type="entry name" value="TRANSCRIPTIONAL REGULATOR-RELATED"/>
    <property type="match status" value="1"/>
</dbReference>
<dbReference type="InterPro" id="IPR051054">
    <property type="entry name" value="SorC_transcr_regulators"/>
</dbReference>
<dbReference type="AlphaFoldDB" id="A0A4Z0VYX5"/>
<dbReference type="GO" id="GO:0030246">
    <property type="term" value="F:carbohydrate binding"/>
    <property type="evidence" value="ECO:0007669"/>
    <property type="project" value="InterPro"/>
</dbReference>
<comment type="similarity">
    <text evidence="1">Belongs to the SorC transcriptional regulatory family.</text>
</comment>
<keyword evidence="4" id="KW-0804">Transcription</keyword>